<accession>A0A4V1Q1L4</accession>
<sequence>MLDFFHRVDTNPSCTFELMIDTEWGDSSTLKTLSRAVSDRAKRLRVDEGRGTIADISCDIEGYLVFELHSRPQDTTAENEPDFRLAIDAPKAQWIDQLTRAYMPILLIQSSHALQYILSNDPDITRLRLALTDNLNFNRSFFSLLFQISETHFVMKNVTDLTVHNVHIYFFNDLLVSRTPLFPALEILRITGTGTTDLSTGNAQSELIRQLVSSQKSRTLDTVDIRGLDPESALYASLANAAKFGILGANLLISD</sequence>
<dbReference type="OrthoDB" id="10334787at2759"/>
<proteinExistence type="predicted"/>
<comment type="caution">
    <text evidence="1">The sequence shown here is derived from an EMBL/GenBank/DDBJ whole genome shotgun (WGS) entry which is preliminary data.</text>
</comment>
<dbReference type="EMBL" id="SDEE01001475">
    <property type="protein sequence ID" value="RXW11998.1"/>
    <property type="molecule type" value="Genomic_DNA"/>
</dbReference>
<dbReference type="AlphaFoldDB" id="A0A4V1Q1L4"/>
<evidence type="ECO:0000313" key="1">
    <source>
        <dbReference type="EMBL" id="RXW11998.1"/>
    </source>
</evidence>
<evidence type="ECO:0000313" key="2">
    <source>
        <dbReference type="Proteomes" id="UP000290288"/>
    </source>
</evidence>
<gene>
    <name evidence="1" type="ORF">EST38_g13856</name>
</gene>
<name>A0A4V1Q1L4_9AGAR</name>
<reference evidence="1 2" key="1">
    <citation type="submission" date="2019-01" db="EMBL/GenBank/DDBJ databases">
        <title>Draft genome sequence of Psathyrella aberdarensis IHI B618.</title>
        <authorList>
            <person name="Buettner E."/>
            <person name="Kellner H."/>
        </authorList>
    </citation>
    <scope>NUCLEOTIDE SEQUENCE [LARGE SCALE GENOMIC DNA]</scope>
    <source>
        <strain evidence="1 2">IHI B618</strain>
    </source>
</reference>
<keyword evidence="2" id="KW-1185">Reference proteome</keyword>
<protein>
    <submittedName>
        <fullName evidence="1">Uncharacterized protein</fullName>
    </submittedName>
</protein>
<organism evidence="1 2">
    <name type="scientific">Candolleomyces aberdarensis</name>
    <dbReference type="NCBI Taxonomy" id="2316362"/>
    <lineage>
        <taxon>Eukaryota</taxon>
        <taxon>Fungi</taxon>
        <taxon>Dikarya</taxon>
        <taxon>Basidiomycota</taxon>
        <taxon>Agaricomycotina</taxon>
        <taxon>Agaricomycetes</taxon>
        <taxon>Agaricomycetidae</taxon>
        <taxon>Agaricales</taxon>
        <taxon>Agaricineae</taxon>
        <taxon>Psathyrellaceae</taxon>
        <taxon>Candolleomyces</taxon>
    </lineage>
</organism>
<dbReference type="Proteomes" id="UP000290288">
    <property type="component" value="Unassembled WGS sequence"/>
</dbReference>